<dbReference type="GO" id="GO:0005737">
    <property type="term" value="C:cytoplasm"/>
    <property type="evidence" value="ECO:0007669"/>
    <property type="project" value="UniProtKB-SubCell"/>
</dbReference>
<comment type="function">
    <text evidence="3 17">General (non sugar-specific) component of the phosphoenolpyruvate-dependent sugar phosphotransferase system (sugar PTS). This major carbohydrate active-transport system catalyzes the phosphorylation of incoming sugar substrates concomitantly with their translocation across the cell membrane. Enzyme I transfers the phosphoryl group from phosphoenolpyruvate (PEP) to the phosphoryl carrier protein (HPr).</text>
</comment>
<dbReference type="InterPro" id="IPR015813">
    <property type="entry name" value="Pyrv/PenolPyrv_kinase-like_dom"/>
</dbReference>
<evidence type="ECO:0000256" key="11">
    <source>
        <dbReference type="ARBA" id="ARBA00022679"/>
    </source>
</evidence>
<evidence type="ECO:0000256" key="14">
    <source>
        <dbReference type="ARBA" id="ARBA00022777"/>
    </source>
</evidence>
<dbReference type="GO" id="GO:0016301">
    <property type="term" value="F:kinase activity"/>
    <property type="evidence" value="ECO:0007669"/>
    <property type="project" value="UniProtKB-KW"/>
</dbReference>
<evidence type="ECO:0000256" key="12">
    <source>
        <dbReference type="ARBA" id="ARBA00022683"/>
    </source>
</evidence>
<dbReference type="InterPro" id="IPR036618">
    <property type="entry name" value="PtsI_HPr-bd_sf"/>
</dbReference>
<dbReference type="Gene3D" id="1.10.274.10">
    <property type="entry name" value="PtsI, HPr-binding domain"/>
    <property type="match status" value="1"/>
</dbReference>
<sequence>MITGKGRTACQGVAIGTILEIEAPTVSDLSNDAYMSVEQELELLQEGLACAATELEELAAKTREQVGEDEAEILEMQRMMLDDPDICDAIIAKIKKGAISASKAAIEVGIEQAREFEALDDQYMRERAADVKDVTSRISRAILGTNVVTLTEPSIIVADDLTPSQTVAFDRKLILGFVLRKGTMNSHASILARTMNIPSLINTELPDEPLNGRILALDTEAQTFYLDPDSETIEHIMEAKDRFYARQMQLLKLRGKETVAPCGHRVKAFANIGRPDDVEAVLENDAEGIGLYRSEFLYIGKETYPSEEEQYRAYAKVASTMNGKLVIIRTLDIGADKVAHYFNLPEEENPALGMRAIRICLTRPEIFKTQLRALYRAAARGNIAIMLPMITSVDEVLKAKAICAEVEQELKNEGIEYKVPSLGIMIETPAAAILSDRLAKVVDFFSVGTNDLLQYTCAIDRQNQTLGDFYDPHHPALLEFLRIIAKNAHDNGIWVGICGELGGDLELTDTFIEYGYDELSVSPSAVLPLREKVLKSKAQCKNILSSK</sequence>
<proteinExistence type="inferred from homology"/>
<dbReference type="Pfam" id="PF02896">
    <property type="entry name" value="PEP-utilizers_C"/>
    <property type="match status" value="1"/>
</dbReference>
<comment type="subcellular location">
    <subcellularLocation>
        <location evidence="4 17">Cytoplasm</location>
    </subcellularLocation>
</comment>
<keyword evidence="13 17" id="KW-0479">Metal-binding</keyword>
<dbReference type="PANTHER" id="PTHR46244">
    <property type="entry name" value="PHOSPHOENOLPYRUVATE-PROTEIN PHOSPHOTRANSFERASE"/>
    <property type="match status" value="1"/>
</dbReference>
<feature type="binding site" evidence="19">
    <location>
        <position position="293"/>
    </location>
    <ligand>
        <name>phosphoenolpyruvate</name>
        <dbReference type="ChEBI" id="CHEBI:58702"/>
    </ligand>
</feature>
<evidence type="ECO:0000256" key="5">
    <source>
        <dbReference type="ARBA" id="ARBA00007837"/>
    </source>
</evidence>
<feature type="binding site" evidence="20">
    <location>
        <position position="451"/>
    </location>
    <ligand>
        <name>Mg(2+)</name>
        <dbReference type="ChEBI" id="CHEBI:18420"/>
    </ligand>
</feature>
<keyword evidence="11 17" id="KW-0808">Transferase</keyword>
<feature type="domain" description="PEP-utilising enzyme mobile" evidence="22">
    <location>
        <begin position="151"/>
        <end position="219"/>
    </location>
</feature>
<feature type="active site" description="Proton donor" evidence="18">
    <location>
        <position position="498"/>
    </location>
</feature>
<feature type="coiled-coil region" evidence="21">
    <location>
        <begin position="41"/>
        <end position="72"/>
    </location>
</feature>
<feature type="binding site" evidence="19">
    <location>
        <begin position="450"/>
        <end position="451"/>
    </location>
    <ligand>
        <name>phosphoenolpyruvate</name>
        <dbReference type="ChEBI" id="CHEBI:58702"/>
    </ligand>
</feature>
<evidence type="ECO:0000256" key="9">
    <source>
        <dbReference type="ARBA" id="ARBA00022490"/>
    </source>
</evidence>
<dbReference type="Pfam" id="PF00391">
    <property type="entry name" value="PEP-utilizers"/>
    <property type="match status" value="1"/>
</dbReference>
<evidence type="ECO:0000256" key="4">
    <source>
        <dbReference type="ARBA" id="ARBA00004496"/>
    </source>
</evidence>
<dbReference type="InterPro" id="IPR006318">
    <property type="entry name" value="PTS_EI-like"/>
</dbReference>
<evidence type="ECO:0000256" key="1">
    <source>
        <dbReference type="ARBA" id="ARBA00000683"/>
    </source>
</evidence>
<evidence type="ECO:0000256" key="2">
    <source>
        <dbReference type="ARBA" id="ARBA00001946"/>
    </source>
</evidence>
<evidence type="ECO:0000256" key="21">
    <source>
        <dbReference type="SAM" id="Coils"/>
    </source>
</evidence>
<dbReference type="GO" id="GO:0009401">
    <property type="term" value="P:phosphoenolpyruvate-dependent sugar phosphotransferase system"/>
    <property type="evidence" value="ECO:0007669"/>
    <property type="project" value="UniProtKB-KW"/>
</dbReference>
<gene>
    <name evidence="25" type="primary">ptsI_4</name>
    <name evidence="25" type="ORF">NCTC13093_01988</name>
</gene>
<evidence type="ECO:0000256" key="19">
    <source>
        <dbReference type="PIRSR" id="PIRSR000732-2"/>
    </source>
</evidence>
<evidence type="ECO:0000259" key="22">
    <source>
        <dbReference type="Pfam" id="PF00391"/>
    </source>
</evidence>
<dbReference type="EMBL" id="UAPV01000001">
    <property type="protein sequence ID" value="SPT70572.1"/>
    <property type="molecule type" value="Genomic_DNA"/>
</dbReference>
<evidence type="ECO:0000313" key="25">
    <source>
        <dbReference type="EMBL" id="SPT70572.1"/>
    </source>
</evidence>
<keyword evidence="10 17" id="KW-0762">Sugar transport</keyword>
<dbReference type="GO" id="GO:0046872">
    <property type="term" value="F:metal ion binding"/>
    <property type="evidence" value="ECO:0007669"/>
    <property type="project" value="UniProtKB-KW"/>
</dbReference>
<keyword evidence="15 17" id="KW-0460">Magnesium</keyword>
<dbReference type="RefSeq" id="WP_113744631.1">
    <property type="nucleotide sequence ID" value="NZ_UAPV01000001.1"/>
</dbReference>
<dbReference type="EC" id="2.7.3.9" evidence="6 17"/>
<dbReference type="AlphaFoldDB" id="A0A2X0WVR5"/>
<evidence type="ECO:0000256" key="6">
    <source>
        <dbReference type="ARBA" id="ARBA00012232"/>
    </source>
</evidence>
<evidence type="ECO:0000256" key="8">
    <source>
        <dbReference type="ARBA" id="ARBA00022448"/>
    </source>
</evidence>
<dbReference type="SUPFAM" id="SSF51621">
    <property type="entry name" value="Phosphoenolpyruvate/pyruvate domain"/>
    <property type="match status" value="1"/>
</dbReference>
<dbReference type="InterPro" id="IPR000121">
    <property type="entry name" value="PEP_util_C"/>
</dbReference>
<dbReference type="Proteomes" id="UP000250086">
    <property type="component" value="Unassembled WGS sequence"/>
</dbReference>
<comment type="cofactor">
    <cofactor evidence="2 17 20">
        <name>Mg(2+)</name>
        <dbReference type="ChEBI" id="CHEBI:18420"/>
    </cofactor>
</comment>
<feature type="active site" description="Tele-phosphohistidine intermediate" evidence="18">
    <location>
        <position position="187"/>
    </location>
</feature>
<evidence type="ECO:0000256" key="7">
    <source>
        <dbReference type="ARBA" id="ARBA00016544"/>
    </source>
</evidence>
<evidence type="ECO:0000256" key="13">
    <source>
        <dbReference type="ARBA" id="ARBA00022723"/>
    </source>
</evidence>
<dbReference type="InterPro" id="IPR050499">
    <property type="entry name" value="PEP-utilizing_PTS_enzyme"/>
</dbReference>
<feature type="domain" description="PEP-utilising enzyme C-terminal" evidence="23">
    <location>
        <begin position="253"/>
        <end position="535"/>
    </location>
</feature>
<keyword evidence="25" id="KW-0670">Pyruvate</keyword>
<keyword evidence="26" id="KW-1185">Reference proteome</keyword>
<dbReference type="InterPro" id="IPR024692">
    <property type="entry name" value="PTS_EI"/>
</dbReference>
<feature type="binding site" evidence="20">
    <location>
        <position position="427"/>
    </location>
    <ligand>
        <name>Mg(2+)</name>
        <dbReference type="ChEBI" id="CHEBI:18420"/>
    </ligand>
</feature>
<dbReference type="PIRSF" id="PIRSF000732">
    <property type="entry name" value="PTS_enzyme_I"/>
    <property type="match status" value="1"/>
</dbReference>
<feature type="binding site" evidence="19">
    <location>
        <position position="329"/>
    </location>
    <ligand>
        <name>phosphoenolpyruvate</name>
        <dbReference type="ChEBI" id="CHEBI:58702"/>
    </ligand>
</feature>
<evidence type="ECO:0000256" key="18">
    <source>
        <dbReference type="PIRSR" id="PIRSR000732-1"/>
    </source>
</evidence>
<dbReference type="SUPFAM" id="SSF52009">
    <property type="entry name" value="Phosphohistidine domain"/>
    <property type="match status" value="1"/>
</dbReference>
<keyword evidence="9 17" id="KW-0963">Cytoplasm</keyword>
<reference evidence="25 26" key="1">
    <citation type="submission" date="2018-06" db="EMBL/GenBank/DDBJ databases">
        <authorList>
            <consortium name="Pathogen Informatics"/>
            <person name="Doyle S."/>
        </authorList>
    </citation>
    <scope>NUCLEOTIDE SEQUENCE [LARGE SCALE GENOMIC DNA]</scope>
    <source>
        <strain evidence="25 26">NCTC13093</strain>
    </source>
</reference>
<comment type="catalytic activity">
    <reaction evidence="1 17">
        <text>L-histidyl-[protein] + phosphoenolpyruvate = N(pros)-phospho-L-histidyl-[protein] + pyruvate</text>
        <dbReference type="Rhea" id="RHEA:23880"/>
        <dbReference type="Rhea" id="RHEA-COMP:9745"/>
        <dbReference type="Rhea" id="RHEA-COMP:9746"/>
        <dbReference type="ChEBI" id="CHEBI:15361"/>
        <dbReference type="ChEBI" id="CHEBI:29979"/>
        <dbReference type="ChEBI" id="CHEBI:58702"/>
        <dbReference type="ChEBI" id="CHEBI:64837"/>
        <dbReference type="EC" id="2.7.3.9"/>
    </reaction>
</comment>
<dbReference type="Gene3D" id="3.20.20.60">
    <property type="entry name" value="Phosphoenolpyruvate-binding domains"/>
    <property type="match status" value="1"/>
</dbReference>
<evidence type="ECO:0000259" key="23">
    <source>
        <dbReference type="Pfam" id="PF02896"/>
    </source>
</evidence>
<keyword evidence="8 17" id="KW-0813">Transport</keyword>
<dbReference type="PRINTS" id="PR01736">
    <property type="entry name" value="PHPHTRNFRASE"/>
</dbReference>
<organism evidence="25 26">
    <name type="scientific">Anaerobiospirillum thomasii</name>
    <dbReference type="NCBI Taxonomy" id="179995"/>
    <lineage>
        <taxon>Bacteria</taxon>
        <taxon>Pseudomonadati</taxon>
        <taxon>Pseudomonadota</taxon>
        <taxon>Gammaproteobacteria</taxon>
        <taxon>Aeromonadales</taxon>
        <taxon>Succinivibrionaceae</taxon>
        <taxon>Anaerobiospirillum</taxon>
    </lineage>
</organism>
<dbReference type="SUPFAM" id="SSF47831">
    <property type="entry name" value="Enzyme I of the PEP:sugar phosphotransferase system HPr-binding (sub)domain"/>
    <property type="match status" value="1"/>
</dbReference>
<dbReference type="InterPro" id="IPR036637">
    <property type="entry name" value="Phosphohistidine_dom_sf"/>
</dbReference>
<keyword evidence="21" id="KW-0175">Coiled coil</keyword>
<dbReference type="InterPro" id="IPR008731">
    <property type="entry name" value="PTS_EIN"/>
</dbReference>
<dbReference type="Pfam" id="PF05524">
    <property type="entry name" value="PEP-utilisers_N"/>
    <property type="match status" value="1"/>
</dbReference>
<dbReference type="InterPro" id="IPR040442">
    <property type="entry name" value="Pyrv_kinase-like_dom_sf"/>
</dbReference>
<feature type="domain" description="Phosphotransferase system enzyme I N-terminal" evidence="24">
    <location>
        <begin position="5"/>
        <end position="127"/>
    </location>
</feature>
<name>A0A2X0WVR5_9GAMM</name>
<accession>A0A2X0WVR5</accession>
<dbReference type="GO" id="GO:0008965">
    <property type="term" value="F:phosphoenolpyruvate-protein phosphotransferase activity"/>
    <property type="evidence" value="ECO:0007669"/>
    <property type="project" value="UniProtKB-EC"/>
</dbReference>
<protein>
    <recommendedName>
        <fullName evidence="7 17">Phosphoenolpyruvate-protein phosphotransferase</fullName>
        <ecNumber evidence="6 17">2.7.3.9</ecNumber>
    </recommendedName>
    <alternativeName>
        <fullName evidence="16 17">Phosphotransferase system, enzyme I</fullName>
    </alternativeName>
</protein>
<evidence type="ECO:0000256" key="10">
    <source>
        <dbReference type="ARBA" id="ARBA00022597"/>
    </source>
</evidence>
<keyword evidence="14 17" id="KW-0418">Kinase</keyword>
<feature type="binding site" evidence="19">
    <location>
        <position position="461"/>
    </location>
    <ligand>
        <name>phosphoenolpyruvate</name>
        <dbReference type="ChEBI" id="CHEBI:58702"/>
    </ligand>
</feature>
<evidence type="ECO:0000256" key="3">
    <source>
        <dbReference type="ARBA" id="ARBA00002728"/>
    </source>
</evidence>
<dbReference type="NCBIfam" id="TIGR01417">
    <property type="entry name" value="PTS_I_fam"/>
    <property type="match status" value="1"/>
</dbReference>
<evidence type="ECO:0000313" key="26">
    <source>
        <dbReference type="Proteomes" id="UP000250086"/>
    </source>
</evidence>
<dbReference type="InterPro" id="IPR008279">
    <property type="entry name" value="PEP-util_enz_mobile_dom"/>
</dbReference>
<evidence type="ECO:0000256" key="16">
    <source>
        <dbReference type="ARBA" id="ARBA00033235"/>
    </source>
</evidence>
<dbReference type="PANTHER" id="PTHR46244:SF3">
    <property type="entry name" value="PHOSPHOENOLPYRUVATE-PROTEIN PHOSPHOTRANSFERASE"/>
    <property type="match status" value="1"/>
</dbReference>
<keyword evidence="12 17" id="KW-0598">Phosphotransferase system</keyword>
<evidence type="ECO:0000256" key="15">
    <source>
        <dbReference type="ARBA" id="ARBA00022842"/>
    </source>
</evidence>
<dbReference type="Gene3D" id="3.50.30.10">
    <property type="entry name" value="Phosphohistidine domain"/>
    <property type="match status" value="1"/>
</dbReference>
<evidence type="ECO:0000259" key="24">
    <source>
        <dbReference type="Pfam" id="PF05524"/>
    </source>
</evidence>
<evidence type="ECO:0000256" key="20">
    <source>
        <dbReference type="PIRSR" id="PIRSR000732-3"/>
    </source>
</evidence>
<comment type="similarity">
    <text evidence="5 17">Belongs to the PEP-utilizing enzyme family.</text>
</comment>
<evidence type="ECO:0000256" key="17">
    <source>
        <dbReference type="PIRNR" id="PIRNR000732"/>
    </source>
</evidence>